<protein>
    <submittedName>
        <fullName evidence="3">Hydantoinase/oxoprolinase family protein</fullName>
    </submittedName>
</protein>
<feature type="domain" description="Hydantoinase/oxoprolinase N-terminal" evidence="2">
    <location>
        <begin position="43"/>
        <end position="86"/>
    </location>
</feature>
<feature type="non-terminal residue" evidence="3">
    <location>
        <position position="88"/>
    </location>
</feature>
<organism evidence="3 4">
    <name type="scientific">Nitratidesulfovibrio oxamicus</name>
    <dbReference type="NCBI Taxonomy" id="32016"/>
    <lineage>
        <taxon>Bacteria</taxon>
        <taxon>Pseudomonadati</taxon>
        <taxon>Thermodesulfobacteriota</taxon>
        <taxon>Desulfovibrionia</taxon>
        <taxon>Desulfovibrionales</taxon>
        <taxon>Desulfovibrionaceae</taxon>
        <taxon>Nitratidesulfovibrio</taxon>
    </lineage>
</organism>
<dbReference type="Pfam" id="PF05378">
    <property type="entry name" value="Hydant_A_N"/>
    <property type="match status" value="1"/>
</dbReference>
<feature type="compositionally biased region" description="Polar residues" evidence="1">
    <location>
        <begin position="1"/>
        <end position="10"/>
    </location>
</feature>
<dbReference type="InterPro" id="IPR043129">
    <property type="entry name" value="ATPase_NBD"/>
</dbReference>
<evidence type="ECO:0000313" key="3">
    <source>
        <dbReference type="EMBL" id="MBG3878323.1"/>
    </source>
</evidence>
<dbReference type="Proteomes" id="UP001194469">
    <property type="component" value="Unassembled WGS sequence"/>
</dbReference>
<comment type="caution">
    <text evidence="3">The sequence shown here is derived from an EMBL/GenBank/DDBJ whole genome shotgun (WGS) entry which is preliminary data.</text>
</comment>
<evidence type="ECO:0000256" key="1">
    <source>
        <dbReference type="SAM" id="MobiDB-lite"/>
    </source>
</evidence>
<evidence type="ECO:0000313" key="4">
    <source>
        <dbReference type="Proteomes" id="UP001194469"/>
    </source>
</evidence>
<evidence type="ECO:0000259" key="2">
    <source>
        <dbReference type="Pfam" id="PF05378"/>
    </source>
</evidence>
<feature type="region of interest" description="Disordered" evidence="1">
    <location>
        <begin position="67"/>
        <end position="88"/>
    </location>
</feature>
<dbReference type="RefSeq" id="WP_307831580.1">
    <property type="nucleotide sequence ID" value="NZ_VRYY01000546.1"/>
</dbReference>
<dbReference type="InterPro" id="IPR008040">
    <property type="entry name" value="Hydant_A_N"/>
</dbReference>
<reference evidence="3 4" key="1">
    <citation type="submission" date="2019-08" db="EMBL/GenBank/DDBJ databases">
        <authorList>
            <person name="Luo N."/>
        </authorList>
    </citation>
    <scope>NUCLEOTIDE SEQUENCE [LARGE SCALE GENOMIC DNA]</scope>
    <source>
        <strain evidence="3 4">NCIMB 9442</strain>
    </source>
</reference>
<gene>
    <name evidence="3" type="ORF">FVW20_15215</name>
</gene>
<proteinExistence type="predicted"/>
<sequence length="88" mass="9024">MTSQADTAAASNAPDPIDPLEPLEQPDQPGQTSPATRHVRYVMGVDTGGTCTDAVLVDAATRRVVASAKRPTTHHDLGRGMAGAMAAA</sequence>
<accession>A0ABS0J9B4</accession>
<dbReference type="EMBL" id="VRYY01000546">
    <property type="protein sequence ID" value="MBG3878323.1"/>
    <property type="molecule type" value="Genomic_DNA"/>
</dbReference>
<dbReference type="SUPFAM" id="SSF53067">
    <property type="entry name" value="Actin-like ATPase domain"/>
    <property type="match status" value="1"/>
</dbReference>
<feature type="region of interest" description="Disordered" evidence="1">
    <location>
        <begin position="1"/>
        <end position="37"/>
    </location>
</feature>
<dbReference type="Gene3D" id="3.30.420.40">
    <property type="match status" value="1"/>
</dbReference>
<keyword evidence="4" id="KW-1185">Reference proteome</keyword>
<name>A0ABS0J9B4_9BACT</name>